<dbReference type="Gene3D" id="3.40.50.720">
    <property type="entry name" value="NAD(P)-binding Rossmann-like Domain"/>
    <property type="match status" value="2"/>
</dbReference>
<dbReference type="InterPro" id="IPR036291">
    <property type="entry name" value="NAD(P)-bd_dom_sf"/>
</dbReference>
<keyword evidence="2" id="KW-1133">Transmembrane helix</keyword>
<dbReference type="InterPro" id="IPR051203">
    <property type="entry name" value="Polysaccharide_Synthase-Rel"/>
</dbReference>
<dbReference type="SUPFAM" id="SSF51735">
    <property type="entry name" value="NAD(P)-binding Rossmann-fold domains"/>
    <property type="match status" value="2"/>
</dbReference>
<evidence type="ECO:0000256" key="1">
    <source>
        <dbReference type="ARBA" id="ARBA00007430"/>
    </source>
</evidence>
<dbReference type="Proteomes" id="UP000250796">
    <property type="component" value="Chromosome MESINF"/>
</dbReference>
<evidence type="ECO:0000313" key="4">
    <source>
        <dbReference type="EMBL" id="SSC13013.1"/>
    </source>
</evidence>
<dbReference type="InterPro" id="IPR003869">
    <property type="entry name" value="Polysac_CapD-like"/>
</dbReference>
<feature type="domain" description="Polysaccharide biosynthesis protein CapD-like" evidence="3">
    <location>
        <begin position="290"/>
        <end position="572"/>
    </location>
</feature>
<organism evidence="4 5">
    <name type="scientific">Mesotoga infera</name>
    <dbReference type="NCBI Taxonomy" id="1236046"/>
    <lineage>
        <taxon>Bacteria</taxon>
        <taxon>Thermotogati</taxon>
        <taxon>Thermotogota</taxon>
        <taxon>Thermotogae</taxon>
        <taxon>Kosmotogales</taxon>
        <taxon>Kosmotogaceae</taxon>
        <taxon>Mesotoga</taxon>
    </lineage>
</organism>
<dbReference type="PANTHER" id="PTHR43318">
    <property type="entry name" value="UDP-N-ACETYLGLUCOSAMINE 4,6-DEHYDRATASE"/>
    <property type="match status" value="1"/>
</dbReference>
<keyword evidence="2" id="KW-0472">Membrane</keyword>
<dbReference type="Pfam" id="PF13727">
    <property type="entry name" value="CoA_binding_3"/>
    <property type="match status" value="1"/>
</dbReference>
<reference evidence="4 5" key="1">
    <citation type="submission" date="2017-01" db="EMBL/GenBank/DDBJ databases">
        <authorList>
            <person name="Erauso G."/>
        </authorList>
    </citation>
    <scope>NUCLEOTIDE SEQUENCE [LARGE SCALE GENOMIC DNA]</scope>
    <source>
        <strain evidence="4">MESINF1</strain>
    </source>
</reference>
<dbReference type="Pfam" id="PF02719">
    <property type="entry name" value="Polysacc_synt_2"/>
    <property type="match status" value="1"/>
</dbReference>
<evidence type="ECO:0000259" key="3">
    <source>
        <dbReference type="Pfam" id="PF02719"/>
    </source>
</evidence>
<proteinExistence type="inferred from homology"/>
<evidence type="ECO:0000256" key="2">
    <source>
        <dbReference type="SAM" id="Phobius"/>
    </source>
</evidence>
<accession>A0A7Z7LF97</accession>
<comment type="similarity">
    <text evidence="1">Belongs to the polysaccharide synthase family.</text>
</comment>
<dbReference type="PANTHER" id="PTHR43318:SF1">
    <property type="entry name" value="POLYSACCHARIDE BIOSYNTHESIS PROTEIN EPSC-RELATED"/>
    <property type="match status" value="1"/>
</dbReference>
<feature type="transmembrane region" description="Helical" evidence="2">
    <location>
        <begin position="108"/>
        <end position="132"/>
    </location>
</feature>
<feature type="transmembrane region" description="Helical" evidence="2">
    <location>
        <begin position="47"/>
        <end position="68"/>
    </location>
</feature>
<feature type="transmembrane region" description="Helical" evidence="2">
    <location>
        <begin position="15"/>
        <end position="35"/>
    </location>
</feature>
<feature type="transmembrane region" description="Helical" evidence="2">
    <location>
        <begin position="80"/>
        <end position="102"/>
    </location>
</feature>
<sequence length="624" mass="69428">MLFKLKALTGMRRNVALLFLDFLLIYLAYVMGMYFRYGIFNLYEPEFFVNGIFFSLFIVISLALNGTYKIAWSYSYFRDYWIVIRGIAIGFVAGFGIGRLLILFNIKLLTVPFTVSSMAAIGSAFLIIWSRIMWLSFINRRHHVLAASERVLIVGAGDAGTSLAEELAHHPENGVVVGFVDDSPRKLHRRIRGIQVLGDSTQIMELVEGFKIDKVIVAIPSADSQTLRKIFSHIDTKKIKVQTLPSMTEIIDGKAKLGYLREIDIEDLLGRESVKVDLASLKNYIVGRVVLVTGAGGSIGSELCKQIAPLGPGKLLLLGKGENSIYEIKQEISKQYPDIPLKQLIGDVQDKDRMEYIFKTHRPSLIFHAAAHKHVPLMEENPTEAFRVNSLGSLNIALMAHRYSAEAMVMISTDKAINPSSIMGVSKRLAEEFVRSIAENSATRFGIVRFGNVLGSRGSVIPLFKKQIQSGGPVTVTDPRMTRYFMTIPEAVSLVLQAGAYATGGDIFVLDMGEPVKISTLAREMITLAGYVPEQEIMIEYTGARPGEKLFEELVMTDETLSKTKHPKIFKLNGHSVLGEKEMEELVSKLELAIRNSDYAVLNGIIEQFLPDATARIKTGRDFS</sequence>
<keyword evidence="2" id="KW-0812">Transmembrane</keyword>
<keyword evidence="5" id="KW-1185">Reference proteome</keyword>
<dbReference type="RefSeq" id="WP_231936665.1">
    <property type="nucleotide sequence ID" value="NZ_LS974202.1"/>
</dbReference>
<dbReference type="AlphaFoldDB" id="A0A7Z7LF97"/>
<evidence type="ECO:0000313" key="5">
    <source>
        <dbReference type="Proteomes" id="UP000250796"/>
    </source>
</evidence>
<name>A0A7Z7LF97_9BACT</name>
<gene>
    <name evidence="4" type="primary">epsC</name>
    <name evidence="4" type="ORF">MESINF_1569</name>
</gene>
<dbReference type="CDD" id="cd05237">
    <property type="entry name" value="UDP_invert_4-6DH_SDR_e"/>
    <property type="match status" value="1"/>
</dbReference>
<protein>
    <submittedName>
        <fullName evidence="4">Putative polysaccharide biosynthesis protein EpsC</fullName>
    </submittedName>
</protein>
<dbReference type="KEGG" id="minf:MESINF_1569"/>
<dbReference type="EMBL" id="LS974202">
    <property type="protein sequence ID" value="SSC13013.1"/>
    <property type="molecule type" value="Genomic_DNA"/>
</dbReference>